<accession>A0AAX6HDI0</accession>
<dbReference type="Pfam" id="PF00646">
    <property type="entry name" value="F-box"/>
    <property type="match status" value="1"/>
</dbReference>
<evidence type="ECO:0000313" key="2">
    <source>
        <dbReference type="EMBL" id="KAJ6838676.1"/>
    </source>
</evidence>
<name>A0AAX6HDI0_IRIPA</name>
<dbReference type="InterPro" id="IPR050232">
    <property type="entry name" value="FBL13/AtMIF1-like"/>
</dbReference>
<dbReference type="Pfam" id="PF24758">
    <property type="entry name" value="LRR_At5g56370"/>
    <property type="match status" value="1"/>
</dbReference>
<dbReference type="InterPro" id="IPR053781">
    <property type="entry name" value="F-box_AtFBL13-like"/>
</dbReference>
<dbReference type="InterPro" id="IPR001810">
    <property type="entry name" value="F-box_dom"/>
</dbReference>
<keyword evidence="4" id="KW-1185">Reference proteome</keyword>
<reference evidence="3" key="2">
    <citation type="submission" date="2023-04" db="EMBL/GenBank/DDBJ databases">
        <authorList>
            <person name="Bruccoleri R.E."/>
            <person name="Oakeley E.J."/>
            <person name="Faust A.-M."/>
            <person name="Dessus-Babus S."/>
            <person name="Altorfer M."/>
            <person name="Burckhardt D."/>
            <person name="Oertli M."/>
            <person name="Naumann U."/>
            <person name="Petersen F."/>
            <person name="Wong J."/>
        </authorList>
    </citation>
    <scope>NUCLEOTIDE SEQUENCE</scope>
    <source>
        <strain evidence="3">GSM-AAB239-AS_SAM_17_03QT</strain>
        <tissue evidence="3">Leaf</tissue>
    </source>
</reference>
<evidence type="ECO:0000313" key="3">
    <source>
        <dbReference type="EMBL" id="KAJ6838677.1"/>
    </source>
</evidence>
<dbReference type="Proteomes" id="UP001140949">
    <property type="component" value="Unassembled WGS sequence"/>
</dbReference>
<proteinExistence type="predicted"/>
<feature type="domain" description="F-box" evidence="1">
    <location>
        <begin position="10"/>
        <end position="59"/>
    </location>
</feature>
<dbReference type="PROSITE" id="PS50181">
    <property type="entry name" value="FBOX"/>
    <property type="match status" value="1"/>
</dbReference>
<sequence length="451" mass="50683">MEGGGEERTEDRLSNLPEPLLSTILSLIPTKQAAATSILSRRWRYVWRSVTRLHLLHDLPTSDDDNRSDTQIWDSMMGCVERSVHGPVHACRISFIPSSPSSLGSYALRLHAFIDSLVGKGIRELAVVNRGAGCYELPSQAFFCQTLEKLELAGNCTLSVVPPPSSPSPFSAGNNIKSLVLYRVHLTNDQFREMISCCKLLESLKVDCCVKVRHLSISAPKLSSLEIVTLKRIRISLAGVASLKQASFRFLLAFENTCIPYCNDSSREEDGDQANKLIQLLIHLSQCNLERLSLHFCPVYSECLQWQGADVAYSLPPQHHLHALKKLNLAISLSNLQVATVLSCLLSSCPNLSELVIQDKEQVDTIGSFWESHYPSQSMLNRLRIIRIHGVNLNRSYWTGFVKFLLMNACACERITIHYFHDPWKRPVLEQKFSSFQWASPHAVLELKPLS</sequence>
<dbReference type="InterPro" id="IPR032675">
    <property type="entry name" value="LRR_dom_sf"/>
</dbReference>
<comment type="caution">
    <text evidence="3">The sequence shown here is derived from an EMBL/GenBank/DDBJ whole genome shotgun (WGS) entry which is preliminary data.</text>
</comment>
<protein>
    <submittedName>
        <fullName evidence="3">F-box/LRR-repeat protein-like</fullName>
    </submittedName>
</protein>
<reference evidence="3" key="1">
    <citation type="journal article" date="2023" name="GigaByte">
        <title>Genome assembly of the bearded iris, Iris pallida Lam.</title>
        <authorList>
            <person name="Bruccoleri R.E."/>
            <person name="Oakeley E.J."/>
            <person name="Faust A.M.E."/>
            <person name="Altorfer M."/>
            <person name="Dessus-Babus S."/>
            <person name="Burckhardt D."/>
            <person name="Oertli M."/>
            <person name="Naumann U."/>
            <person name="Petersen F."/>
            <person name="Wong J."/>
        </authorList>
    </citation>
    <scope>NUCLEOTIDE SEQUENCE</scope>
    <source>
        <strain evidence="3">GSM-AAB239-AS_SAM_17_03QT</strain>
    </source>
</reference>
<dbReference type="InterPro" id="IPR055411">
    <property type="entry name" value="LRR_FXL15/At3g58940/PEG3-like"/>
</dbReference>
<dbReference type="PANTHER" id="PTHR31900">
    <property type="entry name" value="F-BOX/RNI SUPERFAMILY PROTEIN-RELATED"/>
    <property type="match status" value="1"/>
</dbReference>
<dbReference type="PANTHER" id="PTHR31900:SF30">
    <property type="entry name" value="SUPERFAMILY PROTEIN, PUTATIVE-RELATED"/>
    <property type="match status" value="1"/>
</dbReference>
<dbReference type="SUPFAM" id="SSF52047">
    <property type="entry name" value="RNI-like"/>
    <property type="match status" value="1"/>
</dbReference>
<dbReference type="CDD" id="cd22160">
    <property type="entry name" value="F-box_AtFBL13-like"/>
    <property type="match status" value="1"/>
</dbReference>
<dbReference type="AlphaFoldDB" id="A0AAX6HDI0"/>
<dbReference type="EMBL" id="JANAVB010010600">
    <property type="protein sequence ID" value="KAJ6838676.1"/>
    <property type="molecule type" value="Genomic_DNA"/>
</dbReference>
<evidence type="ECO:0000259" key="1">
    <source>
        <dbReference type="PROSITE" id="PS50181"/>
    </source>
</evidence>
<dbReference type="Gene3D" id="3.80.10.10">
    <property type="entry name" value="Ribonuclease Inhibitor"/>
    <property type="match status" value="1"/>
</dbReference>
<evidence type="ECO:0000313" key="4">
    <source>
        <dbReference type="Proteomes" id="UP001140949"/>
    </source>
</evidence>
<gene>
    <name evidence="2" type="ORF">M6B38_318635</name>
    <name evidence="3" type="ORF">M6B38_318640</name>
</gene>
<dbReference type="InterPro" id="IPR036047">
    <property type="entry name" value="F-box-like_dom_sf"/>
</dbReference>
<dbReference type="EMBL" id="JANAVB010010600">
    <property type="protein sequence ID" value="KAJ6838677.1"/>
    <property type="molecule type" value="Genomic_DNA"/>
</dbReference>
<dbReference type="SUPFAM" id="SSF81383">
    <property type="entry name" value="F-box domain"/>
    <property type="match status" value="1"/>
</dbReference>
<organism evidence="3 4">
    <name type="scientific">Iris pallida</name>
    <name type="common">Sweet iris</name>
    <dbReference type="NCBI Taxonomy" id="29817"/>
    <lineage>
        <taxon>Eukaryota</taxon>
        <taxon>Viridiplantae</taxon>
        <taxon>Streptophyta</taxon>
        <taxon>Embryophyta</taxon>
        <taxon>Tracheophyta</taxon>
        <taxon>Spermatophyta</taxon>
        <taxon>Magnoliopsida</taxon>
        <taxon>Liliopsida</taxon>
        <taxon>Asparagales</taxon>
        <taxon>Iridaceae</taxon>
        <taxon>Iridoideae</taxon>
        <taxon>Irideae</taxon>
        <taxon>Iris</taxon>
    </lineage>
</organism>